<dbReference type="InterPro" id="IPR000835">
    <property type="entry name" value="HTH_MarR-typ"/>
</dbReference>
<dbReference type="RefSeq" id="WP_066174686.1">
    <property type="nucleotide sequence ID" value="NZ_JANJGF010000019.1"/>
</dbReference>
<dbReference type="PANTHER" id="PTHR42756">
    <property type="entry name" value="TRANSCRIPTIONAL REGULATOR, MARR"/>
    <property type="match status" value="1"/>
</dbReference>
<keyword evidence="3" id="KW-0804">Transcription</keyword>
<gene>
    <name evidence="5" type="primary">mhqR_2</name>
    <name evidence="5" type="ORF">AAX28_02033</name>
</gene>
<evidence type="ECO:0000313" key="5">
    <source>
        <dbReference type="EMBL" id="OCL89621.1"/>
    </source>
</evidence>
<name>A0ABX2Y9R2_9BACT</name>
<proteinExistence type="predicted"/>
<evidence type="ECO:0000256" key="1">
    <source>
        <dbReference type="ARBA" id="ARBA00023015"/>
    </source>
</evidence>
<evidence type="ECO:0000313" key="6">
    <source>
        <dbReference type="Proteomes" id="UP000093159"/>
    </source>
</evidence>
<dbReference type="InterPro" id="IPR036388">
    <property type="entry name" value="WH-like_DNA-bd_sf"/>
</dbReference>
<dbReference type="Gene3D" id="1.10.10.10">
    <property type="entry name" value="Winged helix-like DNA-binding domain superfamily/Winged helix DNA-binding domain"/>
    <property type="match status" value="1"/>
</dbReference>
<dbReference type="PROSITE" id="PS50995">
    <property type="entry name" value="HTH_MARR_2"/>
    <property type="match status" value="1"/>
</dbReference>
<dbReference type="Proteomes" id="UP000093159">
    <property type="component" value="Unassembled WGS sequence"/>
</dbReference>
<dbReference type="EMBL" id="LDIR01000007">
    <property type="protein sequence ID" value="OCL89621.1"/>
    <property type="molecule type" value="Genomic_DNA"/>
</dbReference>
<dbReference type="PRINTS" id="PR00598">
    <property type="entry name" value="HTHMARR"/>
</dbReference>
<dbReference type="PANTHER" id="PTHR42756:SF1">
    <property type="entry name" value="TRANSCRIPTIONAL REPRESSOR OF EMRAB OPERON"/>
    <property type="match status" value="1"/>
</dbReference>
<accession>A0ABX2Y9R2</accession>
<feature type="domain" description="HTH marR-type" evidence="4">
    <location>
        <begin position="6"/>
        <end position="138"/>
    </location>
</feature>
<dbReference type="PROSITE" id="PS01117">
    <property type="entry name" value="HTH_MARR_1"/>
    <property type="match status" value="1"/>
</dbReference>
<dbReference type="InterPro" id="IPR036390">
    <property type="entry name" value="WH_DNA-bd_sf"/>
</dbReference>
<dbReference type="InterPro" id="IPR023187">
    <property type="entry name" value="Tscrpt_reg_MarR-type_CS"/>
</dbReference>
<dbReference type="Pfam" id="PF01047">
    <property type="entry name" value="MarR"/>
    <property type="match status" value="1"/>
</dbReference>
<reference evidence="5 6" key="1">
    <citation type="submission" date="2015-05" db="EMBL/GenBank/DDBJ databases">
        <authorList>
            <person name="Rovetto F."/>
            <person name="Cocolin L."/>
            <person name="Illeghems K."/>
            <person name="Van Nieuwerburgh F."/>
            <person name="Houf K."/>
        </authorList>
    </citation>
    <scope>NUCLEOTIDE SEQUENCE [LARGE SCALE GENOMIC DNA]</scope>
    <source>
        <strain evidence="5 6">117434</strain>
    </source>
</reference>
<evidence type="ECO:0000256" key="3">
    <source>
        <dbReference type="ARBA" id="ARBA00023163"/>
    </source>
</evidence>
<keyword evidence="6" id="KW-1185">Reference proteome</keyword>
<dbReference type="SMART" id="SM00347">
    <property type="entry name" value="HTH_MARR"/>
    <property type="match status" value="1"/>
</dbReference>
<keyword evidence="1" id="KW-0805">Transcription regulation</keyword>
<evidence type="ECO:0000256" key="2">
    <source>
        <dbReference type="ARBA" id="ARBA00023125"/>
    </source>
</evidence>
<evidence type="ECO:0000259" key="4">
    <source>
        <dbReference type="PROSITE" id="PS50995"/>
    </source>
</evidence>
<sequence>MNFDMNKSLGFILNRTALASKNAFNQEIKDYEISPEQWSVVYRVIKEPGISQKLVSDSTYKNQGNLTRMIDKLEKSDFLIKKQNSENRREIQLFPTKKAIDLSKPIIEHSTQHNNNMLDTFSTSEKEQLFNLLNKVYNNLNKKD</sequence>
<protein>
    <submittedName>
        <fullName evidence="5">HTH-type transcriptional regulator MhqR</fullName>
    </submittedName>
</protein>
<keyword evidence="2" id="KW-0238">DNA-binding</keyword>
<organism evidence="5 6">
    <name type="scientific">Arcobacter porcinus</name>
    <dbReference type="NCBI Taxonomy" id="1935204"/>
    <lineage>
        <taxon>Bacteria</taxon>
        <taxon>Pseudomonadati</taxon>
        <taxon>Campylobacterota</taxon>
        <taxon>Epsilonproteobacteria</taxon>
        <taxon>Campylobacterales</taxon>
        <taxon>Arcobacteraceae</taxon>
        <taxon>Arcobacter</taxon>
    </lineage>
</organism>
<dbReference type="SUPFAM" id="SSF46785">
    <property type="entry name" value="Winged helix' DNA-binding domain"/>
    <property type="match status" value="1"/>
</dbReference>
<comment type="caution">
    <text evidence="5">The sequence shown here is derived from an EMBL/GenBank/DDBJ whole genome shotgun (WGS) entry which is preliminary data.</text>
</comment>